<dbReference type="EMBL" id="GBYB01001218">
    <property type="protein sequence ID" value="JAG70985.1"/>
    <property type="molecule type" value="Transcribed_RNA"/>
</dbReference>
<dbReference type="EMBL" id="GBYB01007326">
    <property type="protein sequence ID" value="JAG77093.1"/>
    <property type="molecule type" value="Transcribed_RNA"/>
</dbReference>
<evidence type="ECO:0000313" key="2">
    <source>
        <dbReference type="EMBL" id="JAG77093.1"/>
    </source>
</evidence>
<sequence>MCDKWFSIIKMSGVVPKFMTAKYSITKIDTLFNVFDYELRYHALNRKNLYLIDKCSHNLHKHNNNFCYLTTENLCPVCKVPNRLIINYENLLCHSAELLNAKELYRLTCCTHIHTRPCRVCLLCNTIPTPNQQEDGEENEKTVEEDGGRNQGSLCVLGGFSVECNLTTAAICPVHKKFNNNYDAHLSPSRKIFIKEHIYDINNVIFWVCETHTHRHHEQPNKLCWLQSYKCCDSAVKIQKYPSSFMINVFSEHLGKNVSYTIYDTRIWREQSRNHFNSFVKAVIAKPSVVHTRYERFEKLSNFTISEVKKYISGKESAARTIITGFETRGLYQTATISCSLKHYEIMIPQKLWDNMLLGHFDTSYFIIKRDPSFKSTCLYVVYGHRNPDPHSNTIIISDFLSKPLHQDVDGDKNCIYLFPLLSKLGYNTENSYGLTLAKIEMGNALGKMLTLIATPRYQLSETNILLLYKYREWLKAGMPKHRVFSNSVRVPRFIERTSDRTIE</sequence>
<name>A0A0C9RKE6_9HYME</name>
<proteinExistence type="predicted"/>
<dbReference type="AlphaFoldDB" id="A0A0C9RKE6"/>
<organism evidence="2">
    <name type="scientific">Fopius arisanus</name>
    <dbReference type="NCBI Taxonomy" id="64838"/>
    <lineage>
        <taxon>Eukaryota</taxon>
        <taxon>Metazoa</taxon>
        <taxon>Ecdysozoa</taxon>
        <taxon>Arthropoda</taxon>
        <taxon>Hexapoda</taxon>
        <taxon>Insecta</taxon>
        <taxon>Pterygota</taxon>
        <taxon>Neoptera</taxon>
        <taxon>Endopterygota</taxon>
        <taxon>Hymenoptera</taxon>
        <taxon>Apocrita</taxon>
        <taxon>Ichneumonoidea</taxon>
        <taxon>Braconidae</taxon>
        <taxon>Opiinae</taxon>
        <taxon>Fopius</taxon>
    </lineage>
</organism>
<evidence type="ECO:0000313" key="1">
    <source>
        <dbReference type="EMBL" id="JAG70985.1"/>
    </source>
</evidence>
<gene>
    <name evidence="2" type="primary">ftsK_2</name>
    <name evidence="1" type="synonym">ftsK_0</name>
    <name evidence="2" type="ORF">g.42313</name>
    <name evidence="1" type="ORF">g.42320</name>
</gene>
<reference evidence="2" key="1">
    <citation type="submission" date="2015-01" db="EMBL/GenBank/DDBJ databases">
        <title>Transcriptome Assembly of Fopius arisanus.</title>
        <authorList>
            <person name="Geib S."/>
        </authorList>
    </citation>
    <scope>NUCLEOTIDE SEQUENCE</scope>
</reference>
<accession>A0A0C9RKE6</accession>
<protein>
    <submittedName>
        <fullName evidence="1">FtsK_0 protein</fullName>
    </submittedName>
    <submittedName>
        <fullName evidence="2">FtsK_2 protein</fullName>
    </submittedName>
</protein>